<feature type="transmembrane region" description="Helical" evidence="7">
    <location>
        <begin position="59"/>
        <end position="84"/>
    </location>
</feature>
<feature type="transmembrane region" description="Helical" evidence="7">
    <location>
        <begin position="96"/>
        <end position="115"/>
    </location>
</feature>
<evidence type="ECO:0000256" key="4">
    <source>
        <dbReference type="ARBA" id="ARBA00022692"/>
    </source>
</evidence>
<keyword evidence="4 7" id="KW-0812">Transmembrane</keyword>
<dbReference type="EMBL" id="FNRM01000003">
    <property type="protein sequence ID" value="SEA47824.1"/>
    <property type="molecule type" value="Genomic_DNA"/>
</dbReference>
<evidence type="ECO:0000256" key="1">
    <source>
        <dbReference type="ARBA" id="ARBA00004651"/>
    </source>
</evidence>
<evidence type="ECO:0000313" key="9">
    <source>
        <dbReference type="Proteomes" id="UP000198773"/>
    </source>
</evidence>
<evidence type="ECO:0000256" key="5">
    <source>
        <dbReference type="ARBA" id="ARBA00022989"/>
    </source>
</evidence>
<evidence type="ECO:0000256" key="7">
    <source>
        <dbReference type="SAM" id="Phobius"/>
    </source>
</evidence>
<evidence type="ECO:0008006" key="10">
    <source>
        <dbReference type="Google" id="ProtNLM"/>
    </source>
</evidence>
<evidence type="ECO:0000256" key="6">
    <source>
        <dbReference type="ARBA" id="ARBA00023136"/>
    </source>
</evidence>
<dbReference type="InterPro" id="IPR005524">
    <property type="entry name" value="DUF318"/>
</dbReference>
<feature type="transmembrane region" description="Helical" evidence="7">
    <location>
        <begin position="187"/>
        <end position="205"/>
    </location>
</feature>
<proteinExistence type="inferred from homology"/>
<dbReference type="GO" id="GO:0005886">
    <property type="term" value="C:plasma membrane"/>
    <property type="evidence" value="ECO:0007669"/>
    <property type="project" value="UniProtKB-SubCell"/>
</dbReference>
<dbReference type="InterPro" id="IPR053166">
    <property type="entry name" value="UPF0718_permease"/>
</dbReference>
<feature type="transmembrane region" description="Helical" evidence="7">
    <location>
        <begin position="217"/>
        <end position="234"/>
    </location>
</feature>
<dbReference type="PANTHER" id="PTHR42775:SF2">
    <property type="entry name" value="PERMEASE"/>
    <property type="match status" value="1"/>
</dbReference>
<keyword evidence="3" id="KW-1003">Cell membrane</keyword>
<keyword evidence="5 7" id="KW-1133">Transmembrane helix</keyword>
<gene>
    <name evidence="8" type="ORF">SAMN04488051_103374</name>
</gene>
<keyword evidence="6 7" id="KW-0472">Membrane</keyword>
<dbReference type="Proteomes" id="UP000198773">
    <property type="component" value="Unassembled WGS sequence"/>
</dbReference>
<evidence type="ECO:0000256" key="3">
    <source>
        <dbReference type="ARBA" id="ARBA00022475"/>
    </source>
</evidence>
<feature type="transmembrane region" description="Helical" evidence="7">
    <location>
        <begin position="280"/>
        <end position="305"/>
    </location>
</feature>
<dbReference type="RefSeq" id="WP_091341715.1">
    <property type="nucleotide sequence ID" value="NZ_FNRM01000003.1"/>
</dbReference>
<dbReference type="PANTHER" id="PTHR42775">
    <property type="entry name" value="PERMEASE RV2963-RELATED"/>
    <property type="match status" value="1"/>
</dbReference>
<accession>A0A1H4BIF2</accession>
<protein>
    <recommendedName>
        <fullName evidence="10">Permease</fullName>
    </recommendedName>
</protein>
<comment type="subcellular location">
    <subcellularLocation>
        <location evidence="1">Cell membrane</location>
        <topology evidence="1">Multi-pass membrane protein</topology>
    </subcellularLocation>
</comment>
<name>A0A1H4BIF2_ALKAM</name>
<dbReference type="AlphaFoldDB" id="A0A1H4BIF2"/>
<feature type="transmembrane region" description="Helical" evidence="7">
    <location>
        <begin position="12"/>
        <end position="39"/>
    </location>
</feature>
<evidence type="ECO:0000313" key="8">
    <source>
        <dbReference type="EMBL" id="SEA47824.1"/>
    </source>
</evidence>
<dbReference type="OrthoDB" id="9777774at2"/>
<comment type="similarity">
    <text evidence="2">Belongs to the UPF0718 family.</text>
</comment>
<dbReference type="Pfam" id="PF03773">
    <property type="entry name" value="ArsP_1"/>
    <property type="match status" value="1"/>
</dbReference>
<dbReference type="STRING" id="152573.SAMN04488051_103374"/>
<feature type="transmembrane region" description="Helical" evidence="7">
    <location>
        <begin position="246"/>
        <end position="268"/>
    </location>
</feature>
<reference evidence="8 9" key="1">
    <citation type="submission" date="2016-10" db="EMBL/GenBank/DDBJ databases">
        <authorList>
            <person name="de Groot N.N."/>
        </authorList>
    </citation>
    <scope>NUCLEOTIDE SEQUENCE [LARGE SCALE GENOMIC DNA]</scope>
    <source>
        <strain evidence="8 9">CGMCC 1.3430</strain>
    </source>
</reference>
<keyword evidence="9" id="KW-1185">Reference proteome</keyword>
<organism evidence="8 9">
    <name type="scientific">Alkalimonas amylolytica</name>
    <dbReference type="NCBI Taxonomy" id="152573"/>
    <lineage>
        <taxon>Bacteria</taxon>
        <taxon>Pseudomonadati</taxon>
        <taxon>Pseudomonadota</taxon>
        <taxon>Gammaproteobacteria</taxon>
        <taxon>Alkalimonas</taxon>
    </lineage>
</organism>
<sequence length="311" mass="33247">MSDFTSLSQSALFNSMQFFIIVFSELVLLFILISMLVSWLQLKIPKARVQALLSGKSGYMLAAGLGAITPFCSCSTLPMMVGLLRAKAAFGPVMTFLFTSPLLNPFLIAMLWVIFGLKLLLIYSLSVLGVAILSGMLLQVFQFQRFITLPQASTCCGSNNAMLTLHPEKTWSLKGLLQQAIKETRSFLPHITLGVAVGAVIHGYVPSSLLAGLSNSNPWWLIPAAALSGIMLYVRASTMLPLAATLVAKGVSLGTVMALTIGGAGASLPEMIILKRIFQWPLMIAFVLVVLGTAIMTGFSVQLLLSTGAGV</sequence>
<feature type="transmembrane region" description="Helical" evidence="7">
    <location>
        <begin position="121"/>
        <end position="141"/>
    </location>
</feature>
<evidence type="ECO:0000256" key="2">
    <source>
        <dbReference type="ARBA" id="ARBA00006386"/>
    </source>
</evidence>